<keyword evidence="7" id="KW-0573">Peptidoglycan synthesis</keyword>
<evidence type="ECO:0000256" key="6">
    <source>
        <dbReference type="ARBA" id="ARBA00022960"/>
    </source>
</evidence>
<dbReference type="GO" id="GO:0008760">
    <property type="term" value="F:UDP-N-acetylglucosamine 1-carboxyvinyltransferase activity"/>
    <property type="evidence" value="ECO:0007669"/>
    <property type="project" value="UniProtKB-EC"/>
</dbReference>
<feature type="domain" description="Enolpyruvate transferase" evidence="16">
    <location>
        <begin position="11"/>
        <end position="406"/>
    </location>
</feature>
<sequence>MDTSILRVRKSSLQGEIRLQGAKNSALHLLTASLLTAERVVLTNYPKDLYDAQVHVGMLEALGKTCRSDDNTIEIYETAAPTTRLVWPGRSIRNTLLILGSLFARVGYGAVPHPGGCDLGDRKYDIHVQVIEAFGGRVFELGGDLCAERSGPLNACTLELPIRSTGATENALLIASLAEGTSNIYNPHIRPEILNLIEMLELMGASITIHGQERIEVTGNPDGHSGARVNVIPDNMEALTWVAAAAMTGGQVLIHDFPYDHLEVPLIYMRESGVRVFREQRDAFVTASKCYPVEISTGPYPGINSDMQPIFAAFASQANGLSKIVDLRFPGRYQYAAEMQKLGVEAGIEGDFLHVRGSRPLRGCNVTATDLRAGISLVLLGLVADGETRIHESWQIFRGYENFLAKIRSLQGNVDAG</sequence>
<accession>A0ABW3C2G7</accession>
<evidence type="ECO:0000256" key="13">
    <source>
        <dbReference type="ARBA" id="ARBA00042443"/>
    </source>
</evidence>
<dbReference type="PANTHER" id="PTHR43783:SF1">
    <property type="entry name" value="UDP-N-ACETYLGLUCOSAMINE 1-CARBOXYVINYLTRANSFERASE"/>
    <property type="match status" value="1"/>
</dbReference>
<evidence type="ECO:0000259" key="16">
    <source>
        <dbReference type="Pfam" id="PF00275"/>
    </source>
</evidence>
<comment type="pathway">
    <text evidence="2">Cell wall biogenesis; peptidoglycan biosynthesis.</text>
</comment>
<keyword evidence="6" id="KW-0133">Cell shape</keyword>
<comment type="subcellular location">
    <subcellularLocation>
        <location evidence="1">Cytoplasm</location>
    </subcellularLocation>
</comment>
<evidence type="ECO:0000256" key="1">
    <source>
        <dbReference type="ARBA" id="ARBA00004496"/>
    </source>
</evidence>
<keyword evidence="4" id="KW-0132">Cell division</keyword>
<evidence type="ECO:0000256" key="4">
    <source>
        <dbReference type="ARBA" id="ARBA00022618"/>
    </source>
</evidence>
<keyword evidence="18" id="KW-1185">Reference proteome</keyword>
<comment type="similarity">
    <text evidence="10">Belongs to the EPSP synthase family. MurA subfamily.</text>
</comment>
<dbReference type="InterPro" id="IPR005750">
    <property type="entry name" value="UDP_GlcNAc_COvinyl_MurA"/>
</dbReference>
<evidence type="ECO:0000256" key="14">
    <source>
        <dbReference type="ARBA" id="ARBA00042842"/>
    </source>
</evidence>
<dbReference type="RefSeq" id="WP_381489082.1">
    <property type="nucleotide sequence ID" value="NZ_JBHTIK010000005.1"/>
</dbReference>
<evidence type="ECO:0000256" key="12">
    <source>
        <dbReference type="ARBA" id="ARBA00039754"/>
    </source>
</evidence>
<evidence type="ECO:0000313" key="18">
    <source>
        <dbReference type="Proteomes" id="UP001597124"/>
    </source>
</evidence>
<dbReference type="EC" id="2.5.1.7" evidence="11"/>
<dbReference type="InterPro" id="IPR013792">
    <property type="entry name" value="RNA3'P_cycl/enolpyr_Trfase_a/b"/>
</dbReference>
<evidence type="ECO:0000313" key="17">
    <source>
        <dbReference type="EMBL" id="MFD0848393.1"/>
    </source>
</evidence>
<evidence type="ECO:0000256" key="8">
    <source>
        <dbReference type="ARBA" id="ARBA00023306"/>
    </source>
</evidence>
<dbReference type="EMBL" id="JBHTIK010000005">
    <property type="protein sequence ID" value="MFD0848393.1"/>
    <property type="molecule type" value="Genomic_DNA"/>
</dbReference>
<gene>
    <name evidence="17" type="ORF">ACFQ00_08655</name>
</gene>
<evidence type="ECO:0000256" key="11">
    <source>
        <dbReference type="ARBA" id="ARBA00039108"/>
    </source>
</evidence>
<dbReference type="PANTHER" id="PTHR43783">
    <property type="entry name" value="UDP-N-ACETYLGLUCOSAMINE 1-CARBOXYVINYLTRANSFERASE"/>
    <property type="match status" value="1"/>
</dbReference>
<dbReference type="InterPro" id="IPR001986">
    <property type="entry name" value="Enolpyruvate_Tfrase_dom"/>
</dbReference>
<evidence type="ECO:0000256" key="2">
    <source>
        <dbReference type="ARBA" id="ARBA00004752"/>
    </source>
</evidence>
<reference evidence="18" key="1">
    <citation type="journal article" date="2019" name="Int. J. Syst. Evol. Microbiol.">
        <title>The Global Catalogue of Microorganisms (GCM) 10K type strain sequencing project: providing services to taxonomists for standard genome sequencing and annotation.</title>
        <authorList>
            <consortium name="The Broad Institute Genomics Platform"/>
            <consortium name="The Broad Institute Genome Sequencing Center for Infectious Disease"/>
            <person name="Wu L."/>
            <person name="Ma J."/>
        </authorList>
    </citation>
    <scope>NUCLEOTIDE SEQUENCE [LARGE SCALE GENOMIC DNA]</scope>
    <source>
        <strain evidence="18">CCUG 52537</strain>
    </source>
</reference>
<evidence type="ECO:0000256" key="10">
    <source>
        <dbReference type="ARBA" id="ARBA00038367"/>
    </source>
</evidence>
<evidence type="ECO:0000256" key="15">
    <source>
        <dbReference type="ARBA" id="ARBA00047527"/>
    </source>
</evidence>
<keyword evidence="3" id="KW-0963">Cytoplasm</keyword>
<dbReference type="Gene3D" id="3.65.10.10">
    <property type="entry name" value="Enolpyruvate transferase domain"/>
    <property type="match status" value="2"/>
</dbReference>
<proteinExistence type="inferred from homology"/>
<keyword evidence="9" id="KW-0961">Cell wall biogenesis/degradation</keyword>
<dbReference type="InterPro" id="IPR036968">
    <property type="entry name" value="Enolpyruvate_Tfrase_sf"/>
</dbReference>
<dbReference type="InterPro" id="IPR050068">
    <property type="entry name" value="MurA_subfamily"/>
</dbReference>
<evidence type="ECO:0000256" key="7">
    <source>
        <dbReference type="ARBA" id="ARBA00022984"/>
    </source>
</evidence>
<keyword evidence="5 17" id="KW-0808">Transferase</keyword>
<name>A0ABW3C2G7_SPHXN</name>
<dbReference type="Proteomes" id="UP001597124">
    <property type="component" value="Unassembled WGS sequence"/>
</dbReference>
<organism evidence="17 18">
    <name type="scientific">Sphingosinicella xenopeptidilytica</name>
    <dbReference type="NCBI Taxonomy" id="364098"/>
    <lineage>
        <taxon>Bacteria</taxon>
        <taxon>Pseudomonadati</taxon>
        <taxon>Pseudomonadota</taxon>
        <taxon>Alphaproteobacteria</taxon>
        <taxon>Sphingomonadales</taxon>
        <taxon>Sphingosinicellaceae</taxon>
        <taxon>Sphingosinicella</taxon>
    </lineage>
</organism>
<comment type="catalytic activity">
    <reaction evidence="15">
        <text>phosphoenolpyruvate + UDP-N-acetyl-alpha-D-glucosamine = UDP-N-acetyl-3-O-(1-carboxyvinyl)-alpha-D-glucosamine + phosphate</text>
        <dbReference type="Rhea" id="RHEA:18681"/>
        <dbReference type="ChEBI" id="CHEBI:43474"/>
        <dbReference type="ChEBI" id="CHEBI:57705"/>
        <dbReference type="ChEBI" id="CHEBI:58702"/>
        <dbReference type="ChEBI" id="CHEBI:68483"/>
        <dbReference type="EC" id="2.5.1.7"/>
    </reaction>
</comment>
<dbReference type="Pfam" id="PF00275">
    <property type="entry name" value="EPSP_synthase"/>
    <property type="match status" value="1"/>
</dbReference>
<dbReference type="CDD" id="cd01555">
    <property type="entry name" value="UdpNAET"/>
    <property type="match status" value="1"/>
</dbReference>
<dbReference type="NCBIfam" id="NF006873">
    <property type="entry name" value="PRK09369.1"/>
    <property type="match status" value="1"/>
</dbReference>
<keyword evidence="8" id="KW-0131">Cell cycle</keyword>
<protein>
    <recommendedName>
        <fullName evidence="12">UDP-N-acetylglucosamine 1-carboxyvinyltransferase</fullName>
        <ecNumber evidence="11">2.5.1.7</ecNumber>
    </recommendedName>
    <alternativeName>
        <fullName evidence="13">Enoylpyruvate transferase</fullName>
    </alternativeName>
    <alternativeName>
        <fullName evidence="14">UDP-N-acetylglucosamine enolpyruvyl transferase</fullName>
    </alternativeName>
</protein>
<comment type="caution">
    <text evidence="17">The sequence shown here is derived from an EMBL/GenBank/DDBJ whole genome shotgun (WGS) entry which is preliminary data.</text>
</comment>
<evidence type="ECO:0000256" key="5">
    <source>
        <dbReference type="ARBA" id="ARBA00022679"/>
    </source>
</evidence>
<evidence type="ECO:0000256" key="3">
    <source>
        <dbReference type="ARBA" id="ARBA00022490"/>
    </source>
</evidence>
<dbReference type="SUPFAM" id="SSF55205">
    <property type="entry name" value="EPT/RTPC-like"/>
    <property type="match status" value="1"/>
</dbReference>
<evidence type="ECO:0000256" key="9">
    <source>
        <dbReference type="ARBA" id="ARBA00023316"/>
    </source>
</evidence>